<dbReference type="Pfam" id="PF18962">
    <property type="entry name" value="Por_Secre_tail"/>
    <property type="match status" value="1"/>
</dbReference>
<evidence type="ECO:0000259" key="3">
    <source>
        <dbReference type="Pfam" id="PF18962"/>
    </source>
</evidence>
<dbReference type="NCBIfam" id="TIGR04183">
    <property type="entry name" value="Por_Secre_tail"/>
    <property type="match status" value="1"/>
</dbReference>
<feature type="domain" description="Secretion system C-terminal sorting" evidence="3">
    <location>
        <begin position="289"/>
        <end position="355"/>
    </location>
</feature>
<evidence type="ECO:0000259" key="4">
    <source>
        <dbReference type="Pfam" id="PF24249"/>
    </source>
</evidence>
<gene>
    <name evidence="5" type="ORF">BXY75_2461</name>
</gene>
<dbReference type="Proteomes" id="UP000271339">
    <property type="component" value="Unassembled WGS sequence"/>
</dbReference>
<dbReference type="EMBL" id="REFC01000014">
    <property type="protein sequence ID" value="RMA57657.1"/>
    <property type="molecule type" value="Genomic_DNA"/>
</dbReference>
<evidence type="ECO:0000313" key="5">
    <source>
        <dbReference type="EMBL" id="RMA57657.1"/>
    </source>
</evidence>
<evidence type="ECO:0000256" key="1">
    <source>
        <dbReference type="ARBA" id="ARBA00022729"/>
    </source>
</evidence>
<dbReference type="AlphaFoldDB" id="A0A3L9YDZ8"/>
<feature type="domain" description="DUF7452" evidence="4">
    <location>
        <begin position="152"/>
        <end position="271"/>
    </location>
</feature>
<comment type="caution">
    <text evidence="5">The sequence shown here is derived from an EMBL/GenBank/DDBJ whole genome shotgun (WGS) entry which is preliminary data.</text>
</comment>
<evidence type="ECO:0000256" key="2">
    <source>
        <dbReference type="SAM" id="SignalP"/>
    </source>
</evidence>
<proteinExistence type="predicted"/>
<feature type="chain" id="PRO_5018081364" evidence="2">
    <location>
        <begin position="19"/>
        <end position="358"/>
    </location>
</feature>
<dbReference type="Pfam" id="PF24249">
    <property type="entry name" value="DUF7452"/>
    <property type="match status" value="2"/>
</dbReference>
<dbReference type="RefSeq" id="WP_121908022.1">
    <property type="nucleotide sequence ID" value="NZ_REFC01000014.1"/>
</dbReference>
<keyword evidence="6" id="KW-1185">Reference proteome</keyword>
<feature type="signal peptide" evidence="2">
    <location>
        <begin position="1"/>
        <end position="18"/>
    </location>
</feature>
<sequence length="358" mass="38560">MKTIFTLLLTLFFVGAYASDIVFVHTTTGANTSGHITTIDHPVLNGNPGAIFIFTHNLDGPASGVQYNNNIDGTWYDGSNWTIYNEDISPMTIGAAFNIYVPDGGNMFTIQADGTSYDFEIDNAAINGNPNAAIVSSHIYNPSGVYNIFNYGFWYDTVSDRWHLYNEATVTNIPANAAFNVLIDDGAGGGSSFVYDAVTTSGGNYTVMSHPDLDGLPDAYPVVTHNWGSSGDPSNIIMDVVLGVWYNGTNWTIYTEDTSVMPVDTRYNVYVANPGLGVSDNVALDVSTFPNPANNEVTFLAKQEINNVALYNILGQEVRNVSSSNTSVTLDIANLASGQYIAKVQAGDATKAIKVIKE</sequence>
<dbReference type="InterPro" id="IPR055875">
    <property type="entry name" value="DUF7452"/>
</dbReference>
<organism evidence="5 6">
    <name type="scientific">Ulvibacter antarcticus</name>
    <dbReference type="NCBI Taxonomy" id="442714"/>
    <lineage>
        <taxon>Bacteria</taxon>
        <taxon>Pseudomonadati</taxon>
        <taxon>Bacteroidota</taxon>
        <taxon>Flavobacteriia</taxon>
        <taxon>Flavobacteriales</taxon>
        <taxon>Flavobacteriaceae</taxon>
        <taxon>Ulvibacter</taxon>
    </lineage>
</organism>
<keyword evidence="1 2" id="KW-0732">Signal</keyword>
<evidence type="ECO:0000313" key="6">
    <source>
        <dbReference type="Proteomes" id="UP000271339"/>
    </source>
</evidence>
<dbReference type="InterPro" id="IPR026444">
    <property type="entry name" value="Secre_tail"/>
</dbReference>
<name>A0A3L9YDZ8_9FLAO</name>
<reference evidence="5 6" key="1">
    <citation type="submission" date="2018-10" db="EMBL/GenBank/DDBJ databases">
        <title>Genomic Encyclopedia of Archaeal and Bacterial Type Strains, Phase II (KMG-II): from individual species to whole genera.</title>
        <authorList>
            <person name="Goeker M."/>
        </authorList>
    </citation>
    <scope>NUCLEOTIDE SEQUENCE [LARGE SCALE GENOMIC DNA]</scope>
    <source>
        <strain evidence="5 6">DSM 23424</strain>
    </source>
</reference>
<dbReference type="OrthoDB" id="1182336at2"/>
<feature type="domain" description="DUF7452" evidence="4">
    <location>
        <begin position="18"/>
        <end position="101"/>
    </location>
</feature>
<protein>
    <submittedName>
        <fullName evidence="5">Putative secreted protein (Por secretion system target)</fullName>
    </submittedName>
</protein>
<accession>A0A3L9YDZ8</accession>